<proteinExistence type="predicted"/>
<evidence type="ECO:0000256" key="4">
    <source>
        <dbReference type="SAM" id="Phobius"/>
    </source>
</evidence>
<dbReference type="GO" id="GO:0046872">
    <property type="term" value="F:metal ion binding"/>
    <property type="evidence" value="ECO:0007669"/>
    <property type="project" value="UniProtKB-KW"/>
</dbReference>
<dbReference type="InterPro" id="IPR046349">
    <property type="entry name" value="C1-like_sf"/>
</dbReference>
<dbReference type="InterPro" id="IPR004146">
    <property type="entry name" value="DC1"/>
</dbReference>
<dbReference type="Proteomes" id="UP001172457">
    <property type="component" value="Chromosome 5"/>
</dbReference>
<feature type="domain" description="Phorbol-ester/DAG-type" evidence="5">
    <location>
        <begin position="92"/>
        <end position="143"/>
    </location>
</feature>
<dbReference type="AlphaFoldDB" id="A0AA38TC09"/>
<sequence>MPFYMCDNESCNFALHEWCTRLPDQVQNHPGHPQHTLLLLPKLPHKPLGVFECDACGLQCNGFAYSCLECGKYNTDVTCAFIPEKIRHEAHPNHLIWRTYEPCYGRTCRSCLNFLQSNNFSFSCRDCDFVVHARCAFFLPQTIRQRFEKHLLKLSYLPSENHRGLYFCEICEEQFDPKHWFYHCYECRQSIHGGCAPLILECEKPLPYIKFHTMYPFVNIKFGGMHNIEEDHPHPLSFVQGNHKDGRHCHKCKETFSGSLILKLFYEISSPVTEAAFFLRVDQSEHDVTNYMGLTSVFETTCPVQVSLLLPPEESKSTTRNIAIIWTLYAAELISLVVFFWDFLKKYVKYRDMARTFGIEFYKRLLDHKRRWERRVR</sequence>
<keyword evidence="1" id="KW-0479">Metal-binding</keyword>
<keyword evidence="7" id="KW-1185">Reference proteome</keyword>
<feature type="transmembrane region" description="Helical" evidence="4">
    <location>
        <begin position="323"/>
        <end position="344"/>
    </location>
</feature>
<gene>
    <name evidence="6" type="ORF">OSB04_021120</name>
</gene>
<protein>
    <recommendedName>
        <fullName evidence="5">Phorbol-ester/DAG-type domain-containing protein</fullName>
    </recommendedName>
</protein>
<dbReference type="InterPro" id="IPR002219">
    <property type="entry name" value="PKC_DAG/PE"/>
</dbReference>
<keyword evidence="4" id="KW-1133">Transmembrane helix</keyword>
<dbReference type="SUPFAM" id="SSF57889">
    <property type="entry name" value="Cysteine-rich domain"/>
    <property type="match status" value="2"/>
</dbReference>
<keyword evidence="4" id="KW-0812">Transmembrane</keyword>
<dbReference type="InterPro" id="IPR053192">
    <property type="entry name" value="Vacuole_Formation_Reg"/>
</dbReference>
<dbReference type="EMBL" id="JARYMX010000005">
    <property type="protein sequence ID" value="KAJ9548577.1"/>
    <property type="molecule type" value="Genomic_DNA"/>
</dbReference>
<evidence type="ECO:0000256" key="3">
    <source>
        <dbReference type="ARBA" id="ARBA00022833"/>
    </source>
</evidence>
<evidence type="ECO:0000313" key="7">
    <source>
        <dbReference type="Proteomes" id="UP001172457"/>
    </source>
</evidence>
<keyword evidence="2" id="KW-0677">Repeat</keyword>
<comment type="caution">
    <text evidence="6">The sequence shown here is derived from an EMBL/GenBank/DDBJ whole genome shotgun (WGS) entry which is preliminary data.</text>
</comment>
<evidence type="ECO:0000256" key="2">
    <source>
        <dbReference type="ARBA" id="ARBA00022737"/>
    </source>
</evidence>
<name>A0AA38TC09_9ASTR</name>
<reference evidence="6" key="1">
    <citation type="submission" date="2023-03" db="EMBL/GenBank/DDBJ databases">
        <title>Chromosome-scale reference genome and RAD-based genetic map of yellow starthistle (Centaurea solstitialis) reveal putative structural variation and QTLs associated with invader traits.</title>
        <authorList>
            <person name="Reatini B."/>
            <person name="Cang F.A."/>
            <person name="Jiang Q."/>
            <person name="Mckibben M.T.W."/>
            <person name="Barker M.S."/>
            <person name="Rieseberg L.H."/>
            <person name="Dlugosch K.M."/>
        </authorList>
    </citation>
    <scope>NUCLEOTIDE SEQUENCE</scope>
    <source>
        <strain evidence="6">CAN-66</strain>
        <tissue evidence="6">Leaf</tissue>
    </source>
</reference>
<accession>A0AA38TC09</accession>
<evidence type="ECO:0000256" key="1">
    <source>
        <dbReference type="ARBA" id="ARBA00022723"/>
    </source>
</evidence>
<organism evidence="6 7">
    <name type="scientific">Centaurea solstitialis</name>
    <name type="common">yellow star-thistle</name>
    <dbReference type="NCBI Taxonomy" id="347529"/>
    <lineage>
        <taxon>Eukaryota</taxon>
        <taxon>Viridiplantae</taxon>
        <taxon>Streptophyta</taxon>
        <taxon>Embryophyta</taxon>
        <taxon>Tracheophyta</taxon>
        <taxon>Spermatophyta</taxon>
        <taxon>Magnoliopsida</taxon>
        <taxon>eudicotyledons</taxon>
        <taxon>Gunneridae</taxon>
        <taxon>Pentapetalae</taxon>
        <taxon>asterids</taxon>
        <taxon>campanulids</taxon>
        <taxon>Asterales</taxon>
        <taxon>Asteraceae</taxon>
        <taxon>Carduoideae</taxon>
        <taxon>Cardueae</taxon>
        <taxon>Centaureinae</taxon>
        <taxon>Centaurea</taxon>
    </lineage>
</organism>
<evidence type="ECO:0000313" key="6">
    <source>
        <dbReference type="EMBL" id="KAJ9548577.1"/>
    </source>
</evidence>
<evidence type="ECO:0000259" key="5">
    <source>
        <dbReference type="PROSITE" id="PS50081"/>
    </source>
</evidence>
<keyword evidence="3" id="KW-0862">Zinc</keyword>
<dbReference type="PROSITE" id="PS50081">
    <property type="entry name" value="ZF_DAG_PE_2"/>
    <property type="match status" value="1"/>
</dbReference>
<dbReference type="PANTHER" id="PTHR32410:SF161">
    <property type="entry name" value="DC1, ZINC FINGER, RING_FYVE_PHD-TYPE-RELATED"/>
    <property type="match status" value="1"/>
</dbReference>
<dbReference type="Pfam" id="PF03107">
    <property type="entry name" value="C1_2"/>
    <property type="match status" value="2"/>
</dbReference>
<dbReference type="PANTHER" id="PTHR32410">
    <property type="entry name" value="CYSTEINE/HISTIDINE-RICH C1 DOMAIN FAMILY PROTEIN"/>
    <property type="match status" value="1"/>
</dbReference>
<keyword evidence="4" id="KW-0472">Membrane</keyword>